<evidence type="ECO:0000256" key="9">
    <source>
        <dbReference type="ARBA" id="ARBA00047641"/>
    </source>
</evidence>
<evidence type="ECO:0000256" key="1">
    <source>
        <dbReference type="ARBA" id="ARBA00004613"/>
    </source>
</evidence>
<keyword evidence="2" id="KW-0964">Secreted</keyword>
<evidence type="ECO:0000313" key="10">
    <source>
        <dbReference type="EMBL" id="QBC44480.1"/>
    </source>
</evidence>
<evidence type="ECO:0000256" key="3">
    <source>
        <dbReference type="ARBA" id="ARBA00022656"/>
    </source>
</evidence>
<comment type="similarity">
    <text evidence="8">Belongs to the OspC family.</text>
</comment>
<dbReference type="GO" id="GO:0140740">
    <property type="term" value="F:ADP-riboxanase activity"/>
    <property type="evidence" value="ECO:0007669"/>
    <property type="project" value="UniProtKB-ARBA"/>
</dbReference>
<dbReference type="KEGG" id="ifl:C1H71_13680"/>
<dbReference type="GO" id="GO:0090729">
    <property type="term" value="F:toxin activity"/>
    <property type="evidence" value="ECO:0007669"/>
    <property type="project" value="UniProtKB-KW"/>
</dbReference>
<dbReference type="InterPro" id="IPR010366">
    <property type="entry name" value="OspC1-4"/>
</dbReference>
<comment type="catalytic activity">
    <reaction evidence="9">
        <text>L-arginyl-[protein] + NAD(+) = ADP-riboxanated L-argininyl-[protein] + nicotinamide + NH4(+) + H(+)</text>
        <dbReference type="Rhea" id="RHEA:69500"/>
        <dbReference type="Rhea" id="RHEA-COMP:10532"/>
        <dbReference type="Rhea" id="RHEA-COMP:17719"/>
        <dbReference type="ChEBI" id="CHEBI:15378"/>
        <dbReference type="ChEBI" id="CHEBI:17154"/>
        <dbReference type="ChEBI" id="CHEBI:28938"/>
        <dbReference type="ChEBI" id="CHEBI:29965"/>
        <dbReference type="ChEBI" id="CHEBI:57540"/>
        <dbReference type="ChEBI" id="CHEBI:184300"/>
    </reaction>
    <physiologicalReaction direction="left-to-right" evidence="9">
        <dbReference type="Rhea" id="RHEA:69501"/>
    </physiologicalReaction>
</comment>
<dbReference type="AlphaFoldDB" id="A0A7G3GAC9"/>
<keyword evidence="5" id="KW-0843">Virulence</keyword>
<gene>
    <name evidence="10" type="ORF">C1H71_13680</name>
</gene>
<accession>A0A7G3GAC9</accession>
<reference evidence="10 11" key="1">
    <citation type="submission" date="2018-01" db="EMBL/GenBank/DDBJ databases">
        <title>Genome sequence of Iodobacter sp. strain PCH194 isolated from Indian Trans-Himalaya.</title>
        <authorList>
            <person name="Kumar V."/>
            <person name="Thakur V."/>
            <person name="Kumar S."/>
            <person name="Singh D."/>
        </authorList>
    </citation>
    <scope>NUCLEOTIDE SEQUENCE [LARGE SCALE GENOMIC DNA]</scope>
    <source>
        <strain evidence="10 11">PCH194</strain>
    </source>
</reference>
<keyword evidence="4" id="KW-0677">Repeat</keyword>
<dbReference type="Gene3D" id="1.25.40.20">
    <property type="entry name" value="Ankyrin repeat-containing domain"/>
    <property type="match status" value="1"/>
</dbReference>
<evidence type="ECO:0000256" key="5">
    <source>
        <dbReference type="ARBA" id="ARBA00023026"/>
    </source>
</evidence>
<dbReference type="EMBL" id="CP025781">
    <property type="protein sequence ID" value="QBC44480.1"/>
    <property type="molecule type" value="Genomic_DNA"/>
</dbReference>
<protein>
    <submittedName>
        <fullName evidence="10">Uncharacterized protein</fullName>
    </submittedName>
</protein>
<dbReference type="Proteomes" id="UP000515917">
    <property type="component" value="Chromosome"/>
</dbReference>
<keyword evidence="7" id="KW-0456">Lyase</keyword>
<comment type="subcellular location">
    <subcellularLocation>
        <location evidence="1">Secreted</location>
    </subcellularLocation>
</comment>
<evidence type="ECO:0000256" key="2">
    <source>
        <dbReference type="ARBA" id="ARBA00022525"/>
    </source>
</evidence>
<name>A0A7G3GAC9_9NEIS</name>
<proteinExistence type="inferred from homology"/>
<evidence type="ECO:0000313" key="11">
    <source>
        <dbReference type="Proteomes" id="UP000515917"/>
    </source>
</evidence>
<evidence type="ECO:0000256" key="7">
    <source>
        <dbReference type="ARBA" id="ARBA00023239"/>
    </source>
</evidence>
<dbReference type="RefSeq" id="WP_130107019.1">
    <property type="nucleotide sequence ID" value="NZ_CP025781.1"/>
</dbReference>
<keyword evidence="6" id="KW-0040">ANK repeat</keyword>
<evidence type="ECO:0000256" key="4">
    <source>
        <dbReference type="ARBA" id="ARBA00022737"/>
    </source>
</evidence>
<evidence type="ECO:0000256" key="8">
    <source>
        <dbReference type="ARBA" id="ARBA00029451"/>
    </source>
</evidence>
<dbReference type="Pfam" id="PF06128">
    <property type="entry name" value="Shigella_OspC"/>
    <property type="match status" value="1"/>
</dbReference>
<evidence type="ECO:0000256" key="6">
    <source>
        <dbReference type="ARBA" id="ARBA00023043"/>
    </source>
</evidence>
<sequence length="489" mass="55841">MIKSTTLSNIVPQQDCVQPKQVSETRIEKTNEIKNISSVSNSPMEFSKNRNLVEKSANTIKNFLKKAIAAQSYSNMFSKGAYFKELGIEMEEPKNIKSSFNSLQHLDKISNTYLSKIKQKTKDLTPDEKNLLSKIIDTKLHFRHQSNSNLSNIMSLDKLQRDGIATAKNTYSEDVRCLSNQDFVFFGVEFSDDKSKLPLNSKHTTVDFGAIAYITDDQNPYGYLTLTDHFDNKVPPAFTHEHKDFISQFSQVRNEIERYVHGENGRHDIPIYNAKDLKVALGLHLIDFLRNSTDNKFKEFVLNKNLGNKDLDRVLNFVFQPEFHIPRMVSTTNFKKVQLREIRLGEAISASNIEELSAHIKNKDDACKAMGIAIKKSKPDIVEYLFSKFNFSKEDTHKMSSYDGGIAYILSDKSSDSRILKIFLDLKLVEPNKKFTTVNSGDTMLDNAIKYSKKEMISILLEHGAVCGKELRKNESKMKEVNILNNKTK</sequence>
<organism evidence="10 11">
    <name type="scientific">Iodobacter fluviatilis</name>
    <dbReference type="NCBI Taxonomy" id="537"/>
    <lineage>
        <taxon>Bacteria</taxon>
        <taxon>Pseudomonadati</taxon>
        <taxon>Pseudomonadota</taxon>
        <taxon>Betaproteobacteria</taxon>
        <taxon>Neisseriales</taxon>
        <taxon>Chitinibacteraceae</taxon>
        <taxon>Iodobacter</taxon>
    </lineage>
</organism>
<dbReference type="SUPFAM" id="SSF48403">
    <property type="entry name" value="Ankyrin repeat"/>
    <property type="match status" value="1"/>
</dbReference>
<dbReference type="GO" id="GO:0005576">
    <property type="term" value="C:extracellular region"/>
    <property type="evidence" value="ECO:0007669"/>
    <property type="project" value="UniProtKB-SubCell"/>
</dbReference>
<keyword evidence="3" id="KW-0800">Toxin</keyword>
<dbReference type="InterPro" id="IPR036770">
    <property type="entry name" value="Ankyrin_rpt-contain_sf"/>
</dbReference>
<keyword evidence="11" id="KW-1185">Reference proteome</keyword>